<reference evidence="3" key="4">
    <citation type="submission" date="2019-03" db="UniProtKB">
        <authorList>
            <consortium name="EnsemblPlants"/>
        </authorList>
    </citation>
    <scope>IDENTIFICATION</scope>
</reference>
<dbReference type="Pfam" id="PF12937">
    <property type="entry name" value="F-box-like"/>
    <property type="match status" value="1"/>
</dbReference>
<dbReference type="AlphaFoldDB" id="A0A453SH97"/>
<evidence type="ECO:0000313" key="3">
    <source>
        <dbReference type="EnsemblPlants" id="AET7Gv20940500.1"/>
    </source>
</evidence>
<dbReference type="Gramene" id="AET7Gv20940500.1">
    <property type="protein sequence ID" value="AET7Gv20940500.1"/>
    <property type="gene ID" value="AET7Gv20940500"/>
</dbReference>
<dbReference type="PANTHER" id="PTHR38926">
    <property type="entry name" value="F-BOX DOMAIN CONTAINING PROTEIN, EXPRESSED"/>
    <property type="match status" value="1"/>
</dbReference>
<evidence type="ECO:0000313" key="4">
    <source>
        <dbReference type="Proteomes" id="UP000015105"/>
    </source>
</evidence>
<protein>
    <recommendedName>
        <fullName evidence="2">F-box domain-containing protein</fullName>
    </recommendedName>
</protein>
<evidence type="ECO:0000256" key="1">
    <source>
        <dbReference type="SAM" id="MobiDB-lite"/>
    </source>
</evidence>
<dbReference type="OrthoDB" id="2095648at2759"/>
<feature type="compositionally biased region" description="Basic residues" evidence="1">
    <location>
        <begin position="1"/>
        <end position="17"/>
    </location>
</feature>
<proteinExistence type="predicted"/>
<dbReference type="SUPFAM" id="SSF52047">
    <property type="entry name" value="RNI-like"/>
    <property type="match status" value="1"/>
</dbReference>
<dbReference type="OMA" id="WGNNDAD"/>
<accession>A0A453SH97</accession>
<dbReference type="EnsemblPlants" id="AET7Gv20940500.1">
    <property type="protein sequence ID" value="AET7Gv20940500.1"/>
    <property type="gene ID" value="AET7Gv20940500"/>
</dbReference>
<dbReference type="PROSITE" id="PS50181">
    <property type="entry name" value="FBOX"/>
    <property type="match status" value="1"/>
</dbReference>
<dbReference type="InterPro" id="IPR032675">
    <property type="entry name" value="LRR_dom_sf"/>
</dbReference>
<dbReference type="SUPFAM" id="SSF81383">
    <property type="entry name" value="F-box domain"/>
    <property type="match status" value="1"/>
</dbReference>
<dbReference type="KEGG" id="ats:109768561"/>
<dbReference type="Gene3D" id="1.20.1280.50">
    <property type="match status" value="1"/>
</dbReference>
<dbReference type="PANTHER" id="PTHR38926:SF70">
    <property type="entry name" value="F-BOX DOMAIN-CONTAINING PROTEIN"/>
    <property type="match status" value="1"/>
</dbReference>
<dbReference type="InterPro" id="IPR036047">
    <property type="entry name" value="F-box-like_dom_sf"/>
</dbReference>
<reference evidence="4" key="2">
    <citation type="journal article" date="2017" name="Nat. Plants">
        <title>The Aegilops tauschii genome reveals multiple impacts of transposons.</title>
        <authorList>
            <person name="Zhao G."/>
            <person name="Zou C."/>
            <person name="Li K."/>
            <person name="Wang K."/>
            <person name="Li T."/>
            <person name="Gao L."/>
            <person name="Zhang X."/>
            <person name="Wang H."/>
            <person name="Yang Z."/>
            <person name="Liu X."/>
            <person name="Jiang W."/>
            <person name="Mao L."/>
            <person name="Kong X."/>
            <person name="Jiao Y."/>
            <person name="Jia J."/>
        </authorList>
    </citation>
    <scope>NUCLEOTIDE SEQUENCE [LARGE SCALE GENOMIC DNA]</scope>
    <source>
        <strain evidence="4">cv. AL8/78</strain>
    </source>
</reference>
<feature type="domain" description="F-box" evidence="2">
    <location>
        <begin position="23"/>
        <end position="71"/>
    </location>
</feature>
<dbReference type="Gene3D" id="3.80.10.10">
    <property type="entry name" value="Ribonuclease Inhibitor"/>
    <property type="match status" value="1"/>
</dbReference>
<dbReference type="Proteomes" id="UP000015105">
    <property type="component" value="Chromosome 7D"/>
</dbReference>
<organism evidence="3 4">
    <name type="scientific">Aegilops tauschii subsp. strangulata</name>
    <name type="common">Goatgrass</name>
    <dbReference type="NCBI Taxonomy" id="200361"/>
    <lineage>
        <taxon>Eukaryota</taxon>
        <taxon>Viridiplantae</taxon>
        <taxon>Streptophyta</taxon>
        <taxon>Embryophyta</taxon>
        <taxon>Tracheophyta</taxon>
        <taxon>Spermatophyta</taxon>
        <taxon>Magnoliopsida</taxon>
        <taxon>Liliopsida</taxon>
        <taxon>Poales</taxon>
        <taxon>Poaceae</taxon>
        <taxon>BOP clade</taxon>
        <taxon>Pooideae</taxon>
        <taxon>Triticodae</taxon>
        <taxon>Triticeae</taxon>
        <taxon>Triticinae</taxon>
        <taxon>Aegilops</taxon>
    </lineage>
</organism>
<reference evidence="3" key="3">
    <citation type="journal article" date="2017" name="Nature">
        <title>Genome sequence of the progenitor of the wheat D genome Aegilops tauschii.</title>
        <authorList>
            <person name="Luo M.C."/>
            <person name="Gu Y.Q."/>
            <person name="Puiu D."/>
            <person name="Wang H."/>
            <person name="Twardziok S.O."/>
            <person name="Deal K.R."/>
            <person name="Huo N."/>
            <person name="Zhu T."/>
            <person name="Wang L."/>
            <person name="Wang Y."/>
            <person name="McGuire P.E."/>
            <person name="Liu S."/>
            <person name="Long H."/>
            <person name="Ramasamy R.K."/>
            <person name="Rodriguez J.C."/>
            <person name="Van S.L."/>
            <person name="Yuan L."/>
            <person name="Wang Z."/>
            <person name="Xia Z."/>
            <person name="Xiao L."/>
            <person name="Anderson O.D."/>
            <person name="Ouyang S."/>
            <person name="Liang Y."/>
            <person name="Zimin A.V."/>
            <person name="Pertea G."/>
            <person name="Qi P."/>
            <person name="Bennetzen J.L."/>
            <person name="Dai X."/>
            <person name="Dawson M.W."/>
            <person name="Muller H.G."/>
            <person name="Kugler K."/>
            <person name="Rivarola-Duarte L."/>
            <person name="Spannagl M."/>
            <person name="Mayer K.F.X."/>
            <person name="Lu F.H."/>
            <person name="Bevan M.W."/>
            <person name="Leroy P."/>
            <person name="Li P."/>
            <person name="You F.M."/>
            <person name="Sun Q."/>
            <person name="Liu Z."/>
            <person name="Lyons E."/>
            <person name="Wicker T."/>
            <person name="Salzberg S.L."/>
            <person name="Devos K.M."/>
            <person name="Dvorak J."/>
        </authorList>
    </citation>
    <scope>NUCLEOTIDE SEQUENCE [LARGE SCALE GENOMIC DNA]</scope>
    <source>
        <strain evidence="3">cv. AL8/78</strain>
    </source>
</reference>
<dbReference type="FunFam" id="1.20.1280.50:FF:000109">
    <property type="entry name" value="F-box protein family-like"/>
    <property type="match status" value="1"/>
</dbReference>
<dbReference type="GeneID" id="109768561"/>
<name>A0A453SH97_AEGTS</name>
<reference evidence="4" key="1">
    <citation type="journal article" date="2014" name="Science">
        <title>Ancient hybridizations among the ancestral genomes of bread wheat.</title>
        <authorList>
            <consortium name="International Wheat Genome Sequencing Consortium,"/>
            <person name="Marcussen T."/>
            <person name="Sandve S.R."/>
            <person name="Heier L."/>
            <person name="Spannagl M."/>
            <person name="Pfeifer M."/>
            <person name="Jakobsen K.S."/>
            <person name="Wulff B.B."/>
            <person name="Steuernagel B."/>
            <person name="Mayer K.F."/>
            <person name="Olsen O.A."/>
        </authorList>
    </citation>
    <scope>NUCLEOTIDE SEQUENCE [LARGE SCALE GENOMIC DNA]</scope>
    <source>
        <strain evidence="4">cv. AL8/78</strain>
    </source>
</reference>
<sequence>MPSSSRRRRGPRRRRRKEAAAETRNWADMPLDAILAVFHRLDHIDILMAADQVCSSWRRAARDEPALWRRIDMRGNADLSSRINRQGIACDAVRRSAGQCESFCGEYAGDAGFLLYLSEQAPCLKSLRLISCDGISLDEFAELIRRFPLLEELELSECPELLVDCSCSLYPEVYEVLGQACPQLKHFRMNKQYFLEQKWGNNDADAEGIAGMHELRSLQLVANDLTNKGLAAILENCPRLESLDIRHCFNVKMDDDGLGDNDGGDDDDGTLLREKCARIKTLRLPRDSTDDYHLEVQSPRFAGTEEEIRRAWSISPVYYSPWLQESEEDDDDFYRSPSRYEADLDKYEKVLPRSMRTFL</sequence>
<feature type="region of interest" description="Disordered" evidence="1">
    <location>
        <begin position="1"/>
        <end position="21"/>
    </location>
</feature>
<reference evidence="3" key="5">
    <citation type="journal article" date="2021" name="G3 (Bethesda)">
        <title>Aegilops tauschii genome assembly Aet v5.0 features greater sequence contiguity and improved annotation.</title>
        <authorList>
            <person name="Wang L."/>
            <person name="Zhu T."/>
            <person name="Rodriguez J.C."/>
            <person name="Deal K.R."/>
            <person name="Dubcovsky J."/>
            <person name="McGuire P.E."/>
            <person name="Lux T."/>
            <person name="Spannagl M."/>
            <person name="Mayer K.F.X."/>
            <person name="Baldrich P."/>
            <person name="Meyers B.C."/>
            <person name="Huo N."/>
            <person name="Gu Y.Q."/>
            <person name="Zhou H."/>
            <person name="Devos K.M."/>
            <person name="Bennetzen J.L."/>
            <person name="Unver T."/>
            <person name="Budak H."/>
            <person name="Gulick P.J."/>
            <person name="Galiba G."/>
            <person name="Kalapos B."/>
            <person name="Nelson D.R."/>
            <person name="Li P."/>
            <person name="You F.M."/>
            <person name="Luo M.C."/>
            <person name="Dvorak J."/>
        </authorList>
    </citation>
    <scope>NUCLEOTIDE SEQUENCE [LARGE SCALE GENOMIC DNA]</scope>
    <source>
        <strain evidence="3">cv. AL8/78</strain>
    </source>
</reference>
<keyword evidence="4" id="KW-1185">Reference proteome</keyword>
<dbReference type="InterPro" id="IPR001810">
    <property type="entry name" value="F-box_dom"/>
</dbReference>
<dbReference type="RefSeq" id="XP_020182886.1">
    <property type="nucleotide sequence ID" value="XM_020327297.4"/>
</dbReference>
<dbReference type="STRING" id="200361.A0A453SH97"/>
<evidence type="ECO:0000259" key="2">
    <source>
        <dbReference type="PROSITE" id="PS50181"/>
    </source>
</evidence>